<accession>A0ABQ4PAE7</accession>
<dbReference type="EMBL" id="BPFB01000009">
    <property type="protein sequence ID" value="GIU44520.1"/>
    <property type="molecule type" value="Genomic_DNA"/>
</dbReference>
<feature type="chain" id="PRO_5047519141" evidence="1">
    <location>
        <begin position="21"/>
        <end position="172"/>
    </location>
</feature>
<dbReference type="RefSeq" id="WP_119977646.1">
    <property type="nucleotide sequence ID" value="NZ_BPFB01000009.1"/>
</dbReference>
<reference evidence="2 3" key="1">
    <citation type="submission" date="2021-05" db="EMBL/GenBank/DDBJ databases">
        <title>Molecular characterization for Shewanella algae harboring chromosomal blaOXA-55-like strains isolated from clinical and environment sample.</title>
        <authorList>
            <person name="Ohama Y."/>
            <person name="Aoki K."/>
            <person name="Harada S."/>
            <person name="Moriya K."/>
            <person name="Ishii Y."/>
            <person name="Tateda K."/>
        </authorList>
    </citation>
    <scope>NUCLEOTIDE SEQUENCE [LARGE SCALE GENOMIC DNA]</scope>
    <source>
        <strain evidence="2 3">LMG 23746</strain>
    </source>
</reference>
<keyword evidence="2" id="KW-0449">Lipoprotein</keyword>
<gene>
    <name evidence="2" type="ORF">TUM4630_10420</name>
</gene>
<feature type="signal peptide" evidence="1">
    <location>
        <begin position="1"/>
        <end position="20"/>
    </location>
</feature>
<evidence type="ECO:0000256" key="1">
    <source>
        <dbReference type="SAM" id="SignalP"/>
    </source>
</evidence>
<protein>
    <submittedName>
        <fullName evidence="2">Lipoprotein</fullName>
    </submittedName>
</protein>
<dbReference type="Proteomes" id="UP000761574">
    <property type="component" value="Unassembled WGS sequence"/>
</dbReference>
<proteinExistence type="predicted"/>
<sequence>MNNVLNLVLAVSALSLTACGFVGDDKAQMEQAWLAQDQQLKTVVEQIRAQGIATVAQGAAAGSVAQCVASQLSKDPLGQLVSVEGALVEQAKIAELMTQLQAAMEQEVSFSQLFDLLLQGADLAAYASALVDQQGLEQALQTVEQLARSGGEFATQDLGVHFQQLLQECQQG</sequence>
<comment type="caution">
    <text evidence="2">The sequence shown here is derived from an EMBL/GenBank/DDBJ whole genome shotgun (WGS) entry which is preliminary data.</text>
</comment>
<evidence type="ECO:0000313" key="2">
    <source>
        <dbReference type="EMBL" id="GIU44520.1"/>
    </source>
</evidence>
<organism evidence="2 3">
    <name type="scientific">Shewanella algidipiscicola</name>
    <dbReference type="NCBI Taxonomy" id="614070"/>
    <lineage>
        <taxon>Bacteria</taxon>
        <taxon>Pseudomonadati</taxon>
        <taxon>Pseudomonadota</taxon>
        <taxon>Gammaproteobacteria</taxon>
        <taxon>Alteromonadales</taxon>
        <taxon>Shewanellaceae</taxon>
        <taxon>Shewanella</taxon>
    </lineage>
</organism>
<name>A0ABQ4PAE7_9GAMM</name>
<evidence type="ECO:0000313" key="3">
    <source>
        <dbReference type="Proteomes" id="UP000761574"/>
    </source>
</evidence>
<keyword evidence="1" id="KW-0732">Signal</keyword>
<keyword evidence="3" id="KW-1185">Reference proteome</keyword>